<proteinExistence type="inferred from homology"/>
<dbReference type="NCBIfam" id="NF005675">
    <property type="entry name" value="PRK07468.1"/>
    <property type="match status" value="1"/>
</dbReference>
<dbReference type="Proteomes" id="UP000519897">
    <property type="component" value="Unassembled WGS sequence"/>
</dbReference>
<comment type="caution">
    <text evidence="2">The sequence shown here is derived from an EMBL/GenBank/DDBJ whole genome shotgun (WGS) entry which is preliminary data.</text>
</comment>
<dbReference type="InterPro" id="IPR029045">
    <property type="entry name" value="ClpP/crotonase-like_dom_sf"/>
</dbReference>
<dbReference type="PANTHER" id="PTHR42964:SF1">
    <property type="entry name" value="POLYKETIDE BIOSYNTHESIS ENOYL-COA HYDRATASE PKSH-RELATED"/>
    <property type="match status" value="1"/>
</dbReference>
<dbReference type="RefSeq" id="WP_165131412.1">
    <property type="nucleotide sequence ID" value="NZ_CP049249.1"/>
</dbReference>
<dbReference type="InterPro" id="IPR001753">
    <property type="entry name" value="Enoyl-CoA_hydra/iso"/>
</dbReference>
<dbReference type="Gene3D" id="1.10.12.10">
    <property type="entry name" value="Lyase 2-enoyl-coa Hydratase, Chain A, domain 2"/>
    <property type="match status" value="1"/>
</dbReference>
<keyword evidence="2" id="KW-0456">Lyase</keyword>
<name>A0A7W6LH58_9HYPH</name>
<comment type="similarity">
    <text evidence="1">Belongs to the enoyl-CoA hydratase/isomerase family.</text>
</comment>
<protein>
    <submittedName>
        <fullName evidence="2">Methylglutaconyl-CoA hydratase</fullName>
        <ecNumber evidence="2">4.2.1.18</ecNumber>
    </submittedName>
</protein>
<sequence>MSETIKVEVDARGIVQLRLIRPDKRNALSAQMIAELTEFAASAQERRDWRAVILSGDGATFCAGGDLDWMRQQMQSDRKTRMAEARKLATMLGALNGLPQPLIGAIHGSAFGGGVGMACICDVALATPETLFGLTETRLGIIPATIGPYVLARMGEGRARRVFMSAKRFSALEAVELGIVSRVVSADALMSEAIAEAELYLSTAPGAVASAKALARSLSRSLDADRIEESISALADAWEQDEAKEGIAAFFEKRKPHWDHS</sequence>
<reference evidence="2 3" key="1">
    <citation type="submission" date="2020-08" db="EMBL/GenBank/DDBJ databases">
        <title>Genomic Encyclopedia of Type Strains, Phase IV (KMG-IV): sequencing the most valuable type-strain genomes for metagenomic binning, comparative biology and taxonomic classification.</title>
        <authorList>
            <person name="Goeker M."/>
        </authorList>
    </citation>
    <scope>NUCLEOTIDE SEQUENCE [LARGE SCALE GENOMIC DNA]</scope>
    <source>
        <strain evidence="2 3">DSM 29514</strain>
    </source>
</reference>
<dbReference type="CDD" id="cd06558">
    <property type="entry name" value="crotonase-like"/>
    <property type="match status" value="1"/>
</dbReference>
<keyword evidence="3" id="KW-1185">Reference proteome</keyword>
<evidence type="ECO:0000313" key="3">
    <source>
        <dbReference type="Proteomes" id="UP000519897"/>
    </source>
</evidence>
<dbReference type="InterPro" id="IPR014748">
    <property type="entry name" value="Enoyl-CoA_hydra_C"/>
</dbReference>
<evidence type="ECO:0000256" key="1">
    <source>
        <dbReference type="ARBA" id="ARBA00005254"/>
    </source>
</evidence>
<dbReference type="InterPro" id="IPR051683">
    <property type="entry name" value="Enoyl-CoA_Hydratase/Isomerase"/>
</dbReference>
<dbReference type="PANTHER" id="PTHR42964">
    <property type="entry name" value="ENOYL-COA HYDRATASE"/>
    <property type="match status" value="1"/>
</dbReference>
<accession>A0A7W6LH58</accession>
<dbReference type="Gene3D" id="3.90.226.10">
    <property type="entry name" value="2-enoyl-CoA Hydratase, Chain A, domain 1"/>
    <property type="match status" value="1"/>
</dbReference>
<dbReference type="EMBL" id="JACIEC010000003">
    <property type="protein sequence ID" value="MBB4144324.1"/>
    <property type="molecule type" value="Genomic_DNA"/>
</dbReference>
<evidence type="ECO:0000313" key="2">
    <source>
        <dbReference type="EMBL" id="MBB4144324.1"/>
    </source>
</evidence>
<dbReference type="AlphaFoldDB" id="A0A7W6LH58"/>
<gene>
    <name evidence="2" type="ORF">GGQ72_002881</name>
</gene>
<dbReference type="Pfam" id="PF00378">
    <property type="entry name" value="ECH_1"/>
    <property type="match status" value="1"/>
</dbReference>
<dbReference type="SUPFAM" id="SSF52096">
    <property type="entry name" value="ClpP/crotonase"/>
    <property type="match status" value="1"/>
</dbReference>
<dbReference type="EC" id="4.2.1.18" evidence="2"/>
<organism evidence="2 3">
    <name type="scientific">Rhizobium rhizoryzae</name>
    <dbReference type="NCBI Taxonomy" id="451876"/>
    <lineage>
        <taxon>Bacteria</taxon>
        <taxon>Pseudomonadati</taxon>
        <taxon>Pseudomonadota</taxon>
        <taxon>Alphaproteobacteria</taxon>
        <taxon>Hyphomicrobiales</taxon>
        <taxon>Rhizobiaceae</taxon>
        <taxon>Rhizobium/Agrobacterium group</taxon>
        <taxon>Rhizobium</taxon>
    </lineage>
</organism>
<dbReference type="GO" id="GO:0004490">
    <property type="term" value="F:methylglutaconyl-CoA hydratase activity"/>
    <property type="evidence" value="ECO:0007669"/>
    <property type="project" value="UniProtKB-EC"/>
</dbReference>